<name>A0A812JT53_9DINO</name>
<evidence type="ECO:0000313" key="2">
    <source>
        <dbReference type="Proteomes" id="UP000604046"/>
    </source>
</evidence>
<organism evidence="1 2">
    <name type="scientific">Symbiodinium natans</name>
    <dbReference type="NCBI Taxonomy" id="878477"/>
    <lineage>
        <taxon>Eukaryota</taxon>
        <taxon>Sar</taxon>
        <taxon>Alveolata</taxon>
        <taxon>Dinophyceae</taxon>
        <taxon>Suessiales</taxon>
        <taxon>Symbiodiniaceae</taxon>
        <taxon>Symbiodinium</taxon>
    </lineage>
</organism>
<dbReference type="OrthoDB" id="414638at2759"/>
<accession>A0A812JT53</accession>
<comment type="caution">
    <text evidence="1">The sequence shown here is derived from an EMBL/GenBank/DDBJ whole genome shotgun (WGS) entry which is preliminary data.</text>
</comment>
<keyword evidence="2" id="KW-1185">Reference proteome</keyword>
<sequence length="160" mass="18011">MENDWLPCVVLDYIDSEEIMIEIYTPGSFHCERLGIAGPHRVTLAQLRRRQWEVCRGEVLRVPDGATLTLHEGQRLWIQSRGPGQDEPAGRLELGEGSSFRCIGGSVDNEGVLVYPVTLNQSSGRRRYKLEIESTKTLLVDCINGIPDLPPEVTRQHVVF</sequence>
<evidence type="ECO:0000313" key="1">
    <source>
        <dbReference type="EMBL" id="CAE7212947.1"/>
    </source>
</evidence>
<dbReference type="Proteomes" id="UP000604046">
    <property type="component" value="Unassembled WGS sequence"/>
</dbReference>
<proteinExistence type="predicted"/>
<dbReference type="EMBL" id="CAJNDS010000502">
    <property type="protein sequence ID" value="CAE7212947.1"/>
    <property type="molecule type" value="Genomic_DNA"/>
</dbReference>
<protein>
    <submittedName>
        <fullName evidence="1">Kctd8 protein</fullName>
    </submittedName>
</protein>
<dbReference type="AlphaFoldDB" id="A0A812JT53"/>
<gene>
    <name evidence="1" type="primary">Kctd8</name>
    <name evidence="1" type="ORF">SNAT2548_LOCUS7263</name>
</gene>
<reference evidence="1" key="1">
    <citation type="submission" date="2021-02" db="EMBL/GenBank/DDBJ databases">
        <authorList>
            <person name="Dougan E. K."/>
            <person name="Rhodes N."/>
            <person name="Thang M."/>
            <person name="Chan C."/>
        </authorList>
    </citation>
    <scope>NUCLEOTIDE SEQUENCE</scope>
</reference>